<dbReference type="Proteomes" id="UP001432222">
    <property type="component" value="Chromosome"/>
</dbReference>
<name>A0ABZ1TTN3_9ACTN</name>
<keyword evidence="4" id="KW-1185">Reference proteome</keyword>
<feature type="transmembrane region" description="Helical" evidence="2">
    <location>
        <begin position="167"/>
        <end position="185"/>
    </location>
</feature>
<evidence type="ECO:0000313" key="3">
    <source>
        <dbReference type="EMBL" id="WUQ82318.1"/>
    </source>
</evidence>
<keyword evidence="2" id="KW-1133">Transmembrane helix</keyword>
<feature type="region of interest" description="Disordered" evidence="1">
    <location>
        <begin position="213"/>
        <end position="242"/>
    </location>
</feature>
<keyword evidence="2" id="KW-0472">Membrane</keyword>
<keyword evidence="2" id="KW-0812">Transmembrane</keyword>
<sequence length="242" mass="25983">MATKLPPLGPSLGPWIRRLPRNPAFWYVAALTAMWPVLRLLPPERVHALRTWASTDLGNLRLWPDGHPIESLTVSVFVPQDTIWVWPVFALSLFAVVGALGARRAVASVALVHVAATALTEGLVRWRIEHGSLPAEAAHAMDTGPSYVVVTALTLAATRARPAWSRAVWLLMLAVAAPALLAGLPDGETAAVGHLASLLAGLALAAAHRFGLPPLRRRPRPAPRPEPGSTDPDPRPERVPSR</sequence>
<dbReference type="InterPro" id="IPR046862">
    <property type="entry name" value="Rhomboid_2"/>
</dbReference>
<feature type="transmembrane region" description="Helical" evidence="2">
    <location>
        <begin position="83"/>
        <end position="102"/>
    </location>
</feature>
<feature type="compositionally biased region" description="Basic and acidic residues" evidence="1">
    <location>
        <begin position="232"/>
        <end position="242"/>
    </location>
</feature>
<feature type="transmembrane region" description="Helical" evidence="2">
    <location>
        <begin position="191"/>
        <end position="212"/>
    </location>
</feature>
<organism evidence="3 4">
    <name type="scientific">Kitasatospora purpeofusca</name>
    <dbReference type="NCBI Taxonomy" id="67352"/>
    <lineage>
        <taxon>Bacteria</taxon>
        <taxon>Bacillati</taxon>
        <taxon>Actinomycetota</taxon>
        <taxon>Actinomycetes</taxon>
        <taxon>Kitasatosporales</taxon>
        <taxon>Streptomycetaceae</taxon>
        <taxon>Kitasatospora</taxon>
    </lineage>
</organism>
<dbReference type="Pfam" id="PF20401">
    <property type="entry name" value="Rhomboid_2"/>
    <property type="match status" value="1"/>
</dbReference>
<evidence type="ECO:0000313" key="4">
    <source>
        <dbReference type="Proteomes" id="UP001432222"/>
    </source>
</evidence>
<gene>
    <name evidence="3" type="ORF">OHA16_04615</name>
</gene>
<evidence type="ECO:0000256" key="1">
    <source>
        <dbReference type="SAM" id="MobiDB-lite"/>
    </source>
</evidence>
<proteinExistence type="predicted"/>
<protein>
    <recommendedName>
        <fullName evidence="5">Rhomboid family intramembrane serine protease</fullName>
    </recommendedName>
</protein>
<evidence type="ECO:0008006" key="5">
    <source>
        <dbReference type="Google" id="ProtNLM"/>
    </source>
</evidence>
<reference evidence="3" key="1">
    <citation type="submission" date="2022-10" db="EMBL/GenBank/DDBJ databases">
        <title>The complete genomes of actinobacterial strains from the NBC collection.</title>
        <authorList>
            <person name="Joergensen T.S."/>
            <person name="Alvarez Arevalo M."/>
            <person name="Sterndorff E.B."/>
            <person name="Faurdal D."/>
            <person name="Vuksanovic O."/>
            <person name="Mourched A.-S."/>
            <person name="Charusanti P."/>
            <person name="Shaw S."/>
            <person name="Blin K."/>
            <person name="Weber T."/>
        </authorList>
    </citation>
    <scope>NUCLEOTIDE SEQUENCE</scope>
    <source>
        <strain evidence="3">NBC_00222</strain>
    </source>
</reference>
<evidence type="ECO:0000256" key="2">
    <source>
        <dbReference type="SAM" id="Phobius"/>
    </source>
</evidence>
<dbReference type="RefSeq" id="WP_328953385.1">
    <property type="nucleotide sequence ID" value="NZ_CP108110.1"/>
</dbReference>
<dbReference type="EMBL" id="CP108110">
    <property type="protein sequence ID" value="WUQ82318.1"/>
    <property type="molecule type" value="Genomic_DNA"/>
</dbReference>
<accession>A0ABZ1TTN3</accession>